<dbReference type="Gene3D" id="3.40.190.10">
    <property type="entry name" value="Periplasmic binding protein-like II"/>
    <property type="match status" value="2"/>
</dbReference>
<reference evidence="6 7" key="1">
    <citation type="submission" date="2020-08" db="EMBL/GenBank/DDBJ databases">
        <title>Genomic Encyclopedia of Type Strains, Phase IV (KMG-IV): sequencing the most valuable type-strain genomes for metagenomic binning, comparative biology and taxonomic classification.</title>
        <authorList>
            <person name="Goeker M."/>
        </authorList>
    </citation>
    <scope>NUCLEOTIDE SEQUENCE [LARGE SCALE GENOMIC DNA]</scope>
    <source>
        <strain evidence="6 7">DSM 29853</strain>
    </source>
</reference>
<dbReference type="RefSeq" id="WP_183364504.1">
    <property type="nucleotide sequence ID" value="NZ_JACIEZ010000001.1"/>
</dbReference>
<keyword evidence="3" id="KW-0238">DNA-binding</keyword>
<dbReference type="PANTHER" id="PTHR30537:SF74">
    <property type="entry name" value="HTH-TYPE TRANSCRIPTIONAL REGULATOR TRPI"/>
    <property type="match status" value="1"/>
</dbReference>
<dbReference type="CDD" id="cd08432">
    <property type="entry name" value="PBP2_GcdR_TrpI_HvrB_AmpR_like"/>
    <property type="match status" value="1"/>
</dbReference>
<protein>
    <submittedName>
        <fullName evidence="6">LysR family glycine cleavage system transcriptional activator</fullName>
    </submittedName>
</protein>
<dbReference type="InterPro" id="IPR000847">
    <property type="entry name" value="LysR_HTH_N"/>
</dbReference>
<dbReference type="EMBL" id="JACIEZ010000001">
    <property type="protein sequence ID" value="MBB4063310.1"/>
    <property type="molecule type" value="Genomic_DNA"/>
</dbReference>
<dbReference type="Pfam" id="PF03466">
    <property type="entry name" value="LysR_substrate"/>
    <property type="match status" value="1"/>
</dbReference>
<feature type="domain" description="HTH lysR-type" evidence="5">
    <location>
        <begin position="7"/>
        <end position="64"/>
    </location>
</feature>
<dbReference type="AlphaFoldDB" id="A0A7W6NJE3"/>
<dbReference type="InterPro" id="IPR036388">
    <property type="entry name" value="WH-like_DNA-bd_sf"/>
</dbReference>
<evidence type="ECO:0000313" key="7">
    <source>
        <dbReference type="Proteomes" id="UP000528286"/>
    </source>
</evidence>
<proteinExistence type="inferred from homology"/>
<dbReference type="FunFam" id="1.10.10.10:FF:000038">
    <property type="entry name" value="Glycine cleavage system transcriptional activator"/>
    <property type="match status" value="1"/>
</dbReference>
<accession>A0A7W6NJE3</accession>
<dbReference type="Gene3D" id="1.10.10.10">
    <property type="entry name" value="Winged helix-like DNA-binding domain superfamily/Winged helix DNA-binding domain"/>
    <property type="match status" value="1"/>
</dbReference>
<evidence type="ECO:0000256" key="1">
    <source>
        <dbReference type="ARBA" id="ARBA00009437"/>
    </source>
</evidence>
<dbReference type="GO" id="GO:0006351">
    <property type="term" value="P:DNA-templated transcription"/>
    <property type="evidence" value="ECO:0007669"/>
    <property type="project" value="TreeGrafter"/>
</dbReference>
<dbReference type="InterPro" id="IPR005119">
    <property type="entry name" value="LysR_subst-bd"/>
</dbReference>
<gene>
    <name evidence="6" type="ORF">GGR23_000471</name>
</gene>
<dbReference type="SUPFAM" id="SSF46785">
    <property type="entry name" value="Winged helix' DNA-binding domain"/>
    <property type="match status" value="1"/>
</dbReference>
<dbReference type="InterPro" id="IPR036390">
    <property type="entry name" value="WH_DNA-bd_sf"/>
</dbReference>
<evidence type="ECO:0000256" key="3">
    <source>
        <dbReference type="ARBA" id="ARBA00023125"/>
    </source>
</evidence>
<dbReference type="GO" id="GO:0003700">
    <property type="term" value="F:DNA-binding transcription factor activity"/>
    <property type="evidence" value="ECO:0007669"/>
    <property type="project" value="InterPro"/>
</dbReference>
<name>A0A7W6NJE3_9HYPH</name>
<evidence type="ECO:0000313" key="6">
    <source>
        <dbReference type="EMBL" id="MBB4063310.1"/>
    </source>
</evidence>
<sequence>MTTPKQLPLNALRAFEATARLMSFTKAGEELGLTQAAVSYQIRLLEEQLGRPLFVRKPRQIALTPAGERLLPEVSEAFTMLRKAIGSFTRDDDGTIVLTATPTFTAQWLTRHLVSFHQRNPGMALQLFSTHRMCYFDSDPIDIAIRVGDGNWPGLEAHKLFQTDFTPMLSPALLAKAGPLDHPADLLRLPILDPRDPWWLHWFREAGVPEPDLKDQPPNQFGAQMLEANAAMAGQGVAILTPGFYRAEIAAGLLVTPFPQLSSDRSAHWLAYPKARAGARKIRLFRDWILSEVARDFT</sequence>
<evidence type="ECO:0000256" key="2">
    <source>
        <dbReference type="ARBA" id="ARBA00023015"/>
    </source>
</evidence>
<dbReference type="Proteomes" id="UP000528286">
    <property type="component" value="Unassembled WGS sequence"/>
</dbReference>
<dbReference type="GO" id="GO:0043565">
    <property type="term" value="F:sequence-specific DNA binding"/>
    <property type="evidence" value="ECO:0007669"/>
    <property type="project" value="TreeGrafter"/>
</dbReference>
<comment type="similarity">
    <text evidence="1">Belongs to the LysR transcriptional regulatory family.</text>
</comment>
<evidence type="ECO:0000259" key="5">
    <source>
        <dbReference type="PROSITE" id="PS50931"/>
    </source>
</evidence>
<organism evidence="6 7">
    <name type="scientific">Gellertiella hungarica</name>
    <dbReference type="NCBI Taxonomy" id="1572859"/>
    <lineage>
        <taxon>Bacteria</taxon>
        <taxon>Pseudomonadati</taxon>
        <taxon>Pseudomonadota</taxon>
        <taxon>Alphaproteobacteria</taxon>
        <taxon>Hyphomicrobiales</taxon>
        <taxon>Rhizobiaceae</taxon>
        <taxon>Gellertiella</taxon>
    </lineage>
</organism>
<dbReference type="PROSITE" id="PS50931">
    <property type="entry name" value="HTH_LYSR"/>
    <property type="match status" value="1"/>
</dbReference>
<dbReference type="Pfam" id="PF00126">
    <property type="entry name" value="HTH_1"/>
    <property type="match status" value="1"/>
</dbReference>
<dbReference type="PANTHER" id="PTHR30537">
    <property type="entry name" value="HTH-TYPE TRANSCRIPTIONAL REGULATOR"/>
    <property type="match status" value="1"/>
</dbReference>
<evidence type="ECO:0000256" key="4">
    <source>
        <dbReference type="ARBA" id="ARBA00023163"/>
    </source>
</evidence>
<dbReference type="SUPFAM" id="SSF53850">
    <property type="entry name" value="Periplasmic binding protein-like II"/>
    <property type="match status" value="1"/>
</dbReference>
<comment type="caution">
    <text evidence="6">The sequence shown here is derived from an EMBL/GenBank/DDBJ whole genome shotgun (WGS) entry which is preliminary data.</text>
</comment>
<dbReference type="PRINTS" id="PR00039">
    <property type="entry name" value="HTHLYSR"/>
</dbReference>
<keyword evidence="2" id="KW-0805">Transcription regulation</keyword>
<dbReference type="InterPro" id="IPR058163">
    <property type="entry name" value="LysR-type_TF_proteobact-type"/>
</dbReference>
<keyword evidence="7" id="KW-1185">Reference proteome</keyword>
<keyword evidence="4" id="KW-0804">Transcription</keyword>